<dbReference type="CDD" id="cd06170">
    <property type="entry name" value="LuxR_C_like"/>
    <property type="match status" value="1"/>
</dbReference>
<dbReference type="SMART" id="SM00448">
    <property type="entry name" value="REC"/>
    <property type="match status" value="1"/>
</dbReference>
<evidence type="ECO:0000259" key="7">
    <source>
        <dbReference type="PROSITE" id="PS50110"/>
    </source>
</evidence>
<organism evidence="8 9">
    <name type="scientific">Ureibacillus manganicus DSM 26584</name>
    <dbReference type="NCBI Taxonomy" id="1384049"/>
    <lineage>
        <taxon>Bacteria</taxon>
        <taxon>Bacillati</taxon>
        <taxon>Bacillota</taxon>
        <taxon>Bacilli</taxon>
        <taxon>Bacillales</taxon>
        <taxon>Caryophanaceae</taxon>
        <taxon>Ureibacillus</taxon>
    </lineage>
</organism>
<dbReference type="PANTHER" id="PTHR43214:SF1">
    <property type="entry name" value="TRANSCRIPTIONAL REGULATORY PROTEIN COMA"/>
    <property type="match status" value="1"/>
</dbReference>
<evidence type="ECO:0000256" key="4">
    <source>
        <dbReference type="ARBA" id="ARBA00023163"/>
    </source>
</evidence>
<name>A0A0A3I1V1_9BACL</name>
<dbReference type="Pfam" id="PF00196">
    <property type="entry name" value="GerE"/>
    <property type="match status" value="1"/>
</dbReference>
<keyword evidence="1 5" id="KW-0597">Phosphoprotein</keyword>
<gene>
    <name evidence="8" type="ORF">CD29_09995</name>
</gene>
<dbReference type="SMART" id="SM00421">
    <property type="entry name" value="HTH_LUXR"/>
    <property type="match status" value="1"/>
</dbReference>
<dbReference type="SUPFAM" id="SSF46894">
    <property type="entry name" value="C-terminal effector domain of the bipartite response regulators"/>
    <property type="match status" value="1"/>
</dbReference>
<keyword evidence="3" id="KW-0238">DNA-binding</keyword>
<dbReference type="InterPro" id="IPR011006">
    <property type="entry name" value="CheY-like_superfamily"/>
</dbReference>
<evidence type="ECO:0008006" key="10">
    <source>
        <dbReference type="Google" id="ProtNLM"/>
    </source>
</evidence>
<dbReference type="Gene3D" id="3.40.50.2300">
    <property type="match status" value="1"/>
</dbReference>
<dbReference type="InterPro" id="IPR001789">
    <property type="entry name" value="Sig_transdc_resp-reg_receiver"/>
</dbReference>
<dbReference type="Pfam" id="PF00072">
    <property type="entry name" value="Response_reg"/>
    <property type="match status" value="1"/>
</dbReference>
<dbReference type="GO" id="GO:0006355">
    <property type="term" value="P:regulation of DNA-templated transcription"/>
    <property type="evidence" value="ECO:0007669"/>
    <property type="project" value="InterPro"/>
</dbReference>
<evidence type="ECO:0000256" key="1">
    <source>
        <dbReference type="ARBA" id="ARBA00022553"/>
    </source>
</evidence>
<dbReference type="PROSITE" id="PS50043">
    <property type="entry name" value="HTH_LUXR_2"/>
    <property type="match status" value="1"/>
</dbReference>
<keyword evidence="4" id="KW-0804">Transcription</keyword>
<dbReference type="GO" id="GO:0000160">
    <property type="term" value="P:phosphorelay signal transduction system"/>
    <property type="evidence" value="ECO:0007669"/>
    <property type="project" value="InterPro"/>
</dbReference>
<dbReference type="eggNOG" id="COG2197">
    <property type="taxonomic scope" value="Bacteria"/>
</dbReference>
<dbReference type="PROSITE" id="PS50110">
    <property type="entry name" value="RESPONSE_REGULATORY"/>
    <property type="match status" value="1"/>
</dbReference>
<evidence type="ECO:0000256" key="2">
    <source>
        <dbReference type="ARBA" id="ARBA00023015"/>
    </source>
</evidence>
<reference evidence="8 9" key="1">
    <citation type="submission" date="2014-02" db="EMBL/GenBank/DDBJ databases">
        <title>Draft genome sequence of Lysinibacillus manganicus DSM 26584T.</title>
        <authorList>
            <person name="Zhang F."/>
            <person name="Wang G."/>
            <person name="Zhang L."/>
        </authorList>
    </citation>
    <scope>NUCLEOTIDE SEQUENCE [LARGE SCALE GENOMIC DNA]</scope>
    <source>
        <strain evidence="8 9">DSM 26584</strain>
    </source>
</reference>
<feature type="domain" description="HTH luxR-type" evidence="6">
    <location>
        <begin position="142"/>
        <end position="207"/>
    </location>
</feature>
<dbReference type="RefSeq" id="WP_036185934.1">
    <property type="nucleotide sequence ID" value="NZ_AVDA01000010.1"/>
</dbReference>
<dbReference type="SUPFAM" id="SSF52172">
    <property type="entry name" value="CheY-like"/>
    <property type="match status" value="1"/>
</dbReference>
<dbReference type="EMBL" id="JPVN01000010">
    <property type="protein sequence ID" value="KGR78699.1"/>
    <property type="molecule type" value="Genomic_DNA"/>
</dbReference>
<evidence type="ECO:0000313" key="8">
    <source>
        <dbReference type="EMBL" id="KGR78699.1"/>
    </source>
</evidence>
<keyword evidence="9" id="KW-1185">Reference proteome</keyword>
<dbReference type="AlphaFoldDB" id="A0A0A3I1V1"/>
<dbReference type="InterPro" id="IPR039420">
    <property type="entry name" value="WalR-like"/>
</dbReference>
<comment type="caution">
    <text evidence="8">The sequence shown here is derived from an EMBL/GenBank/DDBJ whole genome shotgun (WGS) entry which is preliminary data.</text>
</comment>
<sequence length="209" mass="23943">MIKIMIVDDHQGVLEGTKNLFQDIDDITAEASDDIYGIHRMLNEKQATYDVYLIDINMPEQNGIVLCSKVRSSQPTAKVILYTGDNIEDYYSLLLDKMVHGLLSKTATKEQVVNTIRETVKDGLVIPFNFIDFVKDHYNDDENEESLKLNDREQQILKYVEMGYSNSVIASELHVSQRTIERNLSQILDLLNVTSRTEAVMVARERNLI</sequence>
<feature type="domain" description="Response regulatory" evidence="7">
    <location>
        <begin position="3"/>
        <end position="120"/>
    </location>
</feature>
<evidence type="ECO:0000313" key="9">
    <source>
        <dbReference type="Proteomes" id="UP000030416"/>
    </source>
</evidence>
<dbReference type="InterPro" id="IPR058245">
    <property type="entry name" value="NreC/VraR/RcsB-like_REC"/>
</dbReference>
<dbReference type="Proteomes" id="UP000030416">
    <property type="component" value="Unassembled WGS sequence"/>
</dbReference>
<dbReference type="OrthoDB" id="118459at2"/>
<dbReference type="InterPro" id="IPR000792">
    <property type="entry name" value="Tscrpt_reg_LuxR_C"/>
</dbReference>
<dbReference type="STRING" id="1384049.CD29_09995"/>
<dbReference type="CDD" id="cd17535">
    <property type="entry name" value="REC_NarL-like"/>
    <property type="match status" value="1"/>
</dbReference>
<dbReference type="PANTHER" id="PTHR43214">
    <property type="entry name" value="TWO-COMPONENT RESPONSE REGULATOR"/>
    <property type="match status" value="1"/>
</dbReference>
<evidence type="ECO:0000256" key="5">
    <source>
        <dbReference type="PROSITE-ProRule" id="PRU00169"/>
    </source>
</evidence>
<keyword evidence="2" id="KW-0805">Transcription regulation</keyword>
<proteinExistence type="predicted"/>
<dbReference type="InterPro" id="IPR016032">
    <property type="entry name" value="Sig_transdc_resp-reg_C-effctor"/>
</dbReference>
<accession>A0A0A3I1V1</accession>
<feature type="modified residue" description="4-aspartylphosphate" evidence="5">
    <location>
        <position position="55"/>
    </location>
</feature>
<evidence type="ECO:0000259" key="6">
    <source>
        <dbReference type="PROSITE" id="PS50043"/>
    </source>
</evidence>
<evidence type="ECO:0000256" key="3">
    <source>
        <dbReference type="ARBA" id="ARBA00023125"/>
    </source>
</evidence>
<dbReference type="PRINTS" id="PR00038">
    <property type="entry name" value="HTHLUXR"/>
</dbReference>
<dbReference type="GO" id="GO:0003677">
    <property type="term" value="F:DNA binding"/>
    <property type="evidence" value="ECO:0007669"/>
    <property type="project" value="UniProtKB-KW"/>
</dbReference>
<protein>
    <recommendedName>
        <fullName evidence="10">LuxR family transcriptional regulator</fullName>
    </recommendedName>
</protein>